<name>A0A382ARQ1_9ZZZZ</name>
<evidence type="ECO:0000313" key="1">
    <source>
        <dbReference type="EMBL" id="SVB03971.1"/>
    </source>
</evidence>
<gene>
    <name evidence="1" type="ORF">METZ01_LOCUS156825</name>
</gene>
<accession>A0A382ARQ1</accession>
<organism evidence="1">
    <name type="scientific">marine metagenome</name>
    <dbReference type="NCBI Taxonomy" id="408172"/>
    <lineage>
        <taxon>unclassified sequences</taxon>
        <taxon>metagenomes</taxon>
        <taxon>ecological metagenomes</taxon>
    </lineage>
</organism>
<protein>
    <submittedName>
        <fullName evidence="1">Uncharacterized protein</fullName>
    </submittedName>
</protein>
<reference evidence="1" key="1">
    <citation type="submission" date="2018-05" db="EMBL/GenBank/DDBJ databases">
        <authorList>
            <person name="Lanie J.A."/>
            <person name="Ng W.-L."/>
            <person name="Kazmierczak K.M."/>
            <person name="Andrzejewski T.M."/>
            <person name="Davidsen T.M."/>
            <person name="Wayne K.J."/>
            <person name="Tettelin H."/>
            <person name="Glass J.I."/>
            <person name="Rusch D."/>
            <person name="Podicherti R."/>
            <person name="Tsui H.-C.T."/>
            <person name="Winkler M.E."/>
        </authorList>
    </citation>
    <scope>NUCLEOTIDE SEQUENCE</scope>
</reference>
<proteinExistence type="predicted"/>
<dbReference type="AlphaFoldDB" id="A0A382ARQ1"/>
<sequence>MTLQYLFRYDVTINGNVVLRSDKKCANKHCEGWVGAKLNVTHPTNTNS</sequence>
<dbReference type="EMBL" id="UINC01026467">
    <property type="protein sequence ID" value="SVB03971.1"/>
    <property type="molecule type" value="Genomic_DNA"/>
</dbReference>